<evidence type="ECO:0000256" key="1">
    <source>
        <dbReference type="SAM" id="MobiDB-lite"/>
    </source>
</evidence>
<dbReference type="Proteomes" id="UP001501470">
    <property type="component" value="Unassembled WGS sequence"/>
</dbReference>
<dbReference type="InterPro" id="IPR008979">
    <property type="entry name" value="Galactose-bd-like_sf"/>
</dbReference>
<comment type="caution">
    <text evidence="4">The sequence shown here is derived from an EMBL/GenBank/DDBJ whole genome shotgun (WGS) entry which is preliminary data.</text>
</comment>
<dbReference type="SMART" id="SM00231">
    <property type="entry name" value="FA58C"/>
    <property type="match status" value="2"/>
</dbReference>
<feature type="compositionally biased region" description="Low complexity" evidence="1">
    <location>
        <begin position="319"/>
        <end position="343"/>
    </location>
</feature>
<feature type="region of interest" description="Disordered" evidence="1">
    <location>
        <begin position="59"/>
        <end position="81"/>
    </location>
</feature>
<keyword evidence="5" id="KW-1185">Reference proteome</keyword>
<feature type="compositionally biased region" description="Polar residues" evidence="1">
    <location>
        <begin position="59"/>
        <end position="71"/>
    </location>
</feature>
<feature type="region of interest" description="Disordered" evidence="1">
    <location>
        <begin position="319"/>
        <end position="348"/>
    </location>
</feature>
<dbReference type="InterPro" id="IPR059186">
    <property type="entry name" value="SACTE_4363"/>
</dbReference>
<feature type="domain" description="F5/8 type C" evidence="3">
    <location>
        <begin position="43"/>
        <end position="179"/>
    </location>
</feature>
<dbReference type="Gene3D" id="2.60.120.260">
    <property type="entry name" value="Galactose-binding domain-like"/>
    <property type="match status" value="2"/>
</dbReference>
<evidence type="ECO:0000313" key="4">
    <source>
        <dbReference type="EMBL" id="GAA1530217.1"/>
    </source>
</evidence>
<organism evidence="4 5">
    <name type="scientific">Dactylosporangium maewongense</name>
    <dbReference type="NCBI Taxonomy" id="634393"/>
    <lineage>
        <taxon>Bacteria</taxon>
        <taxon>Bacillati</taxon>
        <taxon>Actinomycetota</taxon>
        <taxon>Actinomycetes</taxon>
        <taxon>Micromonosporales</taxon>
        <taxon>Micromonosporaceae</taxon>
        <taxon>Dactylosporangium</taxon>
    </lineage>
</organism>
<protein>
    <submittedName>
        <fullName evidence="4">Discoidin domain-containing protein</fullName>
    </submittedName>
</protein>
<dbReference type="Pfam" id="PF00754">
    <property type="entry name" value="F5_F8_type_C"/>
    <property type="match status" value="2"/>
</dbReference>
<dbReference type="PANTHER" id="PTHR45713:SF6">
    <property type="entry name" value="F5_8 TYPE C DOMAIN-CONTAINING PROTEIN"/>
    <property type="match status" value="1"/>
</dbReference>
<evidence type="ECO:0000259" key="3">
    <source>
        <dbReference type="PROSITE" id="PS50022"/>
    </source>
</evidence>
<feature type="transmembrane region" description="Helical" evidence="2">
    <location>
        <begin position="21"/>
        <end position="42"/>
    </location>
</feature>
<feature type="region of interest" description="Disordered" evidence="1">
    <location>
        <begin position="185"/>
        <end position="221"/>
    </location>
</feature>
<keyword evidence="2" id="KW-0812">Transmembrane</keyword>
<keyword evidence="2" id="KW-0472">Membrane</keyword>
<feature type="domain" description="F5/8 type C" evidence="3">
    <location>
        <begin position="182"/>
        <end position="317"/>
    </location>
</feature>
<name>A0ABN2B191_9ACTN</name>
<dbReference type="CDD" id="cd23669">
    <property type="entry name" value="GH55_SacteLam55A-like"/>
    <property type="match status" value="1"/>
</dbReference>
<keyword evidence="2" id="KW-1133">Transmembrane helix</keyword>
<reference evidence="4 5" key="1">
    <citation type="journal article" date="2019" name="Int. J. Syst. Evol. Microbiol.">
        <title>The Global Catalogue of Microorganisms (GCM) 10K type strain sequencing project: providing services to taxonomists for standard genome sequencing and annotation.</title>
        <authorList>
            <consortium name="The Broad Institute Genomics Platform"/>
            <consortium name="The Broad Institute Genome Sequencing Center for Infectious Disease"/>
            <person name="Wu L."/>
            <person name="Ma J."/>
        </authorList>
    </citation>
    <scope>NUCLEOTIDE SEQUENCE [LARGE SCALE GENOMIC DNA]</scope>
    <source>
        <strain evidence="4 5">JCM 15933</strain>
    </source>
</reference>
<gene>
    <name evidence="4" type="ORF">GCM10009827_054590</name>
</gene>
<dbReference type="PROSITE" id="PS50022">
    <property type="entry name" value="FA58C_3"/>
    <property type="match status" value="2"/>
</dbReference>
<dbReference type="EMBL" id="BAAAQD010000011">
    <property type="protein sequence ID" value="GAA1530217.1"/>
    <property type="molecule type" value="Genomic_DNA"/>
</dbReference>
<dbReference type="SUPFAM" id="SSF49785">
    <property type="entry name" value="Galactose-binding domain-like"/>
    <property type="match status" value="2"/>
</dbReference>
<sequence>MEWSEPAPGHRRPSRSPMSRRTLRMAAIVIAVAAILVTYITVVTTRNADAAETLLSQGKPTTASSTENAGTPASAATDGNTGTRWSSAFSVPQWIQVDLGSSQSITRVALNWEGAYATAYQIQTSADGNTWTNVYTTTTSTGGQQSLPVTGTGRYVRVNATAKATQWGVSLWEFQVFGGTPDNPGTCGTTNAAQGKPATASSTENAGTPASAAFDGNTGTRWSSAAADPQWLQVDLGSAVSVCGVSLNWEAAYATAYQIQVSTNGTSWTNIYSTTAGTGGVQTPAVTTTTGRYVRVNGTARATVYGYSLWEFQVFTGSGPSNPTSPSPSTSSSGPTLPTSDTPDFGPNVRIFDGSSSAATIQAAVDAAFNAQLRSPTAQFGTQRHVFLFKPGTYGRVWANVGFYTTVAGLGINPDDVTINGAVNVDSGWNYGDESNATQNFWRSMENLSIVPEGGINRWAVSQAAPMRRVHIKGNLTLAPSNQDNGQGYSSGGYLADSVVDGYVTSGSQQQWYTRDSRIQRWDGGVWNMVYSGVQGAPPNAFPNPPHTTLATTPVTREKPYLYVDSAGLYRVFVPNIRRNSAGATWPNTPGTSIPMRNFYVAKPGDSAARINTALAQGLNLFFTPGTYSLDQTIRVTRADTVVTGIGYPTLIPVNGVEALNVADVNGVKVSGLTFDAGTTNSPTLMTVGTAGAHTDHAANPISIQDVFFRIGSSVQGKATTTLAVHSDDTIIDHIWAWRADHGGAPTGWTVNTGDTGLLVNGDDVLATGLFVEHYQKYEVIWNGNRGKTIFFQNEKPYDVPNQAAWIGPRGNGYAAYKVADTVTDHELWGGGVYCYFNVNPAVRVDRGFEVPNRTGVRLHSVITVSLGDVGTIANVVNDTGGAVPNPAGNTTPRQVVNYP</sequence>
<accession>A0ABN2B191</accession>
<dbReference type="InterPro" id="IPR051941">
    <property type="entry name" value="BG_Antigen-Binding_Lectin"/>
</dbReference>
<evidence type="ECO:0000256" key="2">
    <source>
        <dbReference type="SAM" id="Phobius"/>
    </source>
</evidence>
<feature type="compositionally biased region" description="Polar residues" evidence="1">
    <location>
        <begin position="186"/>
        <end position="208"/>
    </location>
</feature>
<dbReference type="PANTHER" id="PTHR45713">
    <property type="entry name" value="FTP DOMAIN-CONTAINING PROTEIN"/>
    <property type="match status" value="1"/>
</dbReference>
<dbReference type="InterPro" id="IPR000421">
    <property type="entry name" value="FA58C"/>
</dbReference>
<evidence type="ECO:0000313" key="5">
    <source>
        <dbReference type="Proteomes" id="UP001501470"/>
    </source>
</evidence>
<proteinExistence type="predicted"/>